<dbReference type="RefSeq" id="WP_172353852.1">
    <property type="nucleotide sequence ID" value="NZ_CP053661.1"/>
</dbReference>
<feature type="chain" id="PRO_5026884557" evidence="1">
    <location>
        <begin position="31"/>
        <end position="200"/>
    </location>
</feature>
<sequence length="200" mass="21443">MIHPKKILFHFVLGALTCLSLMGLSTPSLAQAVSGRMRPADPAPIAEVRQAETVLLAQGMTRSSLQRFSATLSRGAVVGASPSGRATGVAGAVLAGDRLVVRGDFRNLAGPLRDYTVDPTDPPNPNITSAVHIHRGEPTANGPFQYALTVTMRGDRDGRFAGEYTLTPEQRQALESGNLYLDLHTTRNRAGELRGVLRPY</sequence>
<dbReference type="KEGG" id="theu:HPC62_04015"/>
<organism evidence="3 4">
    <name type="scientific">Thermoleptolyngbya sichuanensis A183</name>
    <dbReference type="NCBI Taxonomy" id="2737172"/>
    <lineage>
        <taxon>Bacteria</taxon>
        <taxon>Bacillati</taxon>
        <taxon>Cyanobacteriota</taxon>
        <taxon>Cyanophyceae</taxon>
        <taxon>Oculatellales</taxon>
        <taxon>Oculatellaceae</taxon>
        <taxon>Thermoleptolyngbya</taxon>
        <taxon>Thermoleptolyngbya sichuanensis</taxon>
    </lineage>
</organism>
<dbReference type="PROSITE" id="PS50933">
    <property type="entry name" value="CHRD"/>
    <property type="match status" value="1"/>
</dbReference>
<dbReference type="AlphaFoldDB" id="A0A6M8BFT9"/>
<dbReference type="EMBL" id="CP053661">
    <property type="protein sequence ID" value="QKD81455.1"/>
    <property type="molecule type" value="Genomic_DNA"/>
</dbReference>
<keyword evidence="4" id="KW-1185">Reference proteome</keyword>
<evidence type="ECO:0000313" key="4">
    <source>
        <dbReference type="Proteomes" id="UP000505210"/>
    </source>
</evidence>
<evidence type="ECO:0000313" key="3">
    <source>
        <dbReference type="EMBL" id="QKD81455.1"/>
    </source>
</evidence>
<feature type="domain" description="CHRD" evidence="2">
    <location>
        <begin position="64"/>
        <end position="200"/>
    </location>
</feature>
<evidence type="ECO:0000256" key="1">
    <source>
        <dbReference type="SAM" id="SignalP"/>
    </source>
</evidence>
<dbReference type="Pfam" id="PF07452">
    <property type="entry name" value="CHRD"/>
    <property type="match status" value="1"/>
</dbReference>
<evidence type="ECO:0000259" key="2">
    <source>
        <dbReference type="PROSITE" id="PS50933"/>
    </source>
</evidence>
<dbReference type="Proteomes" id="UP000505210">
    <property type="component" value="Chromosome"/>
</dbReference>
<reference evidence="3 4" key="1">
    <citation type="submission" date="2020-05" db="EMBL/GenBank/DDBJ databases">
        <title>Complete genome sequence of of a novel Thermoleptolyngbya strain isolated from hot springs of Ganzi, Sichuan China.</title>
        <authorList>
            <person name="Tang J."/>
            <person name="Daroch M."/>
            <person name="Li L."/>
            <person name="Waleron K."/>
            <person name="Waleron M."/>
            <person name="Waleron M."/>
        </authorList>
    </citation>
    <scope>NUCLEOTIDE SEQUENCE [LARGE SCALE GENOMIC DNA]</scope>
    <source>
        <strain evidence="3 4">PKUAC-SCTA183</strain>
    </source>
</reference>
<dbReference type="InterPro" id="IPR010895">
    <property type="entry name" value="CHRD"/>
</dbReference>
<accession>A0A6M8BFT9</accession>
<protein>
    <submittedName>
        <fullName evidence="3">CHRD domain-containing protein</fullName>
    </submittedName>
</protein>
<feature type="signal peptide" evidence="1">
    <location>
        <begin position="1"/>
        <end position="30"/>
    </location>
</feature>
<name>A0A6M8BFT9_9CYAN</name>
<keyword evidence="1" id="KW-0732">Signal</keyword>
<gene>
    <name evidence="3" type="ORF">HPC62_04015</name>
</gene>
<proteinExistence type="predicted"/>
<dbReference type="SMART" id="SM00754">
    <property type="entry name" value="CHRD"/>
    <property type="match status" value="1"/>
</dbReference>